<feature type="region of interest" description="Disordered" evidence="1">
    <location>
        <begin position="1"/>
        <end position="70"/>
    </location>
</feature>
<feature type="compositionally biased region" description="Basic and acidic residues" evidence="1">
    <location>
        <begin position="28"/>
        <end position="41"/>
    </location>
</feature>
<gene>
    <name evidence="2" type="ORF">C2845_PM07G09950</name>
</gene>
<keyword evidence="3" id="KW-1185">Reference proteome</keyword>
<evidence type="ECO:0000256" key="1">
    <source>
        <dbReference type="SAM" id="MobiDB-lite"/>
    </source>
</evidence>
<evidence type="ECO:0000313" key="2">
    <source>
        <dbReference type="EMBL" id="RLN25650.1"/>
    </source>
</evidence>
<evidence type="ECO:0000313" key="3">
    <source>
        <dbReference type="Proteomes" id="UP000275267"/>
    </source>
</evidence>
<protein>
    <submittedName>
        <fullName evidence="2">Uncharacterized protein</fullName>
    </submittedName>
</protein>
<sequence length="217" mass="25290">MGRSRGEPSGQRRQKRHHDPNVQEEEASPPRELRPCRRPGKEPAGSSSQAREAPYIMRSMPVPPPSHVNPSRRGIAWEICPQTPPRMQVEFTPDQQQYPRCPKLTHPQIVTSFAVNLGRDYFKQTVALRNAQKEEVYKFDKCEGLERRFTCKLHQDFYSSIVLHKDKAPIIPCKYVDCAYFERLDDPFFNQAIAKCKEFGLYDIMGFQYDWNEEILS</sequence>
<reference evidence="3" key="1">
    <citation type="journal article" date="2019" name="Nat. Commun.">
        <title>The genome of broomcorn millet.</title>
        <authorList>
            <person name="Zou C."/>
            <person name="Miki D."/>
            <person name="Li D."/>
            <person name="Tang Q."/>
            <person name="Xiao L."/>
            <person name="Rajput S."/>
            <person name="Deng P."/>
            <person name="Jia W."/>
            <person name="Huang R."/>
            <person name="Zhang M."/>
            <person name="Sun Y."/>
            <person name="Hu J."/>
            <person name="Fu X."/>
            <person name="Schnable P.S."/>
            <person name="Li F."/>
            <person name="Zhang H."/>
            <person name="Feng B."/>
            <person name="Zhu X."/>
            <person name="Liu R."/>
            <person name="Schnable J.C."/>
            <person name="Zhu J.-K."/>
            <person name="Zhang H."/>
        </authorList>
    </citation>
    <scope>NUCLEOTIDE SEQUENCE [LARGE SCALE GENOMIC DNA]</scope>
</reference>
<dbReference type="EMBL" id="PQIB02000004">
    <property type="protein sequence ID" value="RLN25650.1"/>
    <property type="molecule type" value="Genomic_DNA"/>
</dbReference>
<proteinExistence type="predicted"/>
<organism evidence="2 3">
    <name type="scientific">Panicum miliaceum</name>
    <name type="common">Proso millet</name>
    <name type="synonym">Broomcorn millet</name>
    <dbReference type="NCBI Taxonomy" id="4540"/>
    <lineage>
        <taxon>Eukaryota</taxon>
        <taxon>Viridiplantae</taxon>
        <taxon>Streptophyta</taxon>
        <taxon>Embryophyta</taxon>
        <taxon>Tracheophyta</taxon>
        <taxon>Spermatophyta</taxon>
        <taxon>Magnoliopsida</taxon>
        <taxon>Liliopsida</taxon>
        <taxon>Poales</taxon>
        <taxon>Poaceae</taxon>
        <taxon>PACMAD clade</taxon>
        <taxon>Panicoideae</taxon>
        <taxon>Panicodae</taxon>
        <taxon>Paniceae</taxon>
        <taxon>Panicinae</taxon>
        <taxon>Panicum</taxon>
        <taxon>Panicum sect. Panicum</taxon>
    </lineage>
</organism>
<dbReference type="Proteomes" id="UP000275267">
    <property type="component" value="Unassembled WGS sequence"/>
</dbReference>
<dbReference type="AlphaFoldDB" id="A0A3L6SU91"/>
<accession>A0A3L6SU91</accession>
<dbReference type="OrthoDB" id="10343151at2759"/>
<comment type="caution">
    <text evidence="2">The sequence shown here is derived from an EMBL/GenBank/DDBJ whole genome shotgun (WGS) entry which is preliminary data.</text>
</comment>
<name>A0A3L6SU91_PANMI</name>